<keyword evidence="2" id="KW-0479">Metal-binding</keyword>
<dbReference type="RefSeq" id="WP_416207501.1">
    <property type="nucleotide sequence ID" value="NZ_JBBKTX010000039.1"/>
</dbReference>
<keyword evidence="4" id="KW-0408">Iron</keyword>
<dbReference type="InterPro" id="IPR036922">
    <property type="entry name" value="Rieske_2Fe-2S_sf"/>
</dbReference>
<sequence>MNYLKNAWYCAGWSSDIGREPISKTFLEESIVMYRREDGTPVALSNRCPHRFAPLCEGKLKGDNIECPYHGLQYDANGTCILNPHGRGIIPKAAQLRSYPLVEREGTLWIWMGDAENIDEEQIVGTPFLVQKDQYASTTGYLKVKVNYQLFVDNLLDLTHAPYLHPDTLAGATEESMAPGKMTVEFVQGERDIQSNYFVRDMPATPQLAVFWENSAPGDFRALMHWHAPATLVLEVSLTETGKPKEEGVIVPVMHFMTPETATTSHYFFAIGHNRDIDDTEKTRVISEYAIRAFADEDEPMVEACQELMGGVLDLFALQPVLLETDVAAVKARRLLDEMILAEVNTPA</sequence>
<keyword evidence="7" id="KW-0223">Dioxygenase</keyword>
<dbReference type="InterPro" id="IPR044043">
    <property type="entry name" value="VanA_C_cat"/>
</dbReference>
<keyword evidence="8" id="KW-1185">Reference proteome</keyword>
<comment type="caution">
    <text evidence="7">The sequence shown here is derived from an EMBL/GenBank/DDBJ whole genome shotgun (WGS) entry which is preliminary data.</text>
</comment>
<dbReference type="GO" id="GO:0051213">
    <property type="term" value="F:dioxygenase activity"/>
    <property type="evidence" value="ECO:0007669"/>
    <property type="project" value="UniProtKB-KW"/>
</dbReference>
<dbReference type="Gene3D" id="3.90.380.10">
    <property type="entry name" value="Naphthalene 1,2-dioxygenase Alpha Subunit, Chain A, domain 1"/>
    <property type="match status" value="1"/>
</dbReference>
<keyword evidence="5" id="KW-0411">Iron-sulfur</keyword>
<dbReference type="InterPro" id="IPR017941">
    <property type="entry name" value="Rieske_2Fe-2S"/>
</dbReference>
<gene>
    <name evidence="7" type="ORF">WG929_20020</name>
</gene>
<evidence type="ECO:0000313" key="8">
    <source>
        <dbReference type="Proteomes" id="UP001620597"/>
    </source>
</evidence>
<dbReference type="Proteomes" id="UP001620597">
    <property type="component" value="Unassembled WGS sequence"/>
</dbReference>
<name>A0ABW8NNX6_9GAMM</name>
<protein>
    <submittedName>
        <fullName evidence="7">Aromatic ring-hydroxylating dioxygenase subunit alpha</fullName>
    </submittedName>
</protein>
<evidence type="ECO:0000256" key="2">
    <source>
        <dbReference type="ARBA" id="ARBA00022723"/>
    </source>
</evidence>
<dbReference type="Gene3D" id="2.102.10.10">
    <property type="entry name" value="Rieske [2Fe-2S] iron-sulphur domain"/>
    <property type="match status" value="1"/>
</dbReference>
<organism evidence="7 8">
    <name type="scientific">Oceanobacter antarcticus</name>
    <dbReference type="NCBI Taxonomy" id="3133425"/>
    <lineage>
        <taxon>Bacteria</taxon>
        <taxon>Pseudomonadati</taxon>
        <taxon>Pseudomonadota</taxon>
        <taxon>Gammaproteobacteria</taxon>
        <taxon>Oceanospirillales</taxon>
        <taxon>Oceanospirillaceae</taxon>
        <taxon>Oceanobacter</taxon>
    </lineage>
</organism>
<dbReference type="CDD" id="cd08878">
    <property type="entry name" value="RHO_alpha_C_DMO-like"/>
    <property type="match status" value="1"/>
</dbReference>
<dbReference type="EMBL" id="JBBKTX010000039">
    <property type="protein sequence ID" value="MFK4754693.1"/>
    <property type="molecule type" value="Genomic_DNA"/>
</dbReference>
<dbReference type="PROSITE" id="PS51296">
    <property type="entry name" value="RIESKE"/>
    <property type="match status" value="1"/>
</dbReference>
<dbReference type="SUPFAM" id="SSF50022">
    <property type="entry name" value="ISP domain"/>
    <property type="match status" value="1"/>
</dbReference>
<proteinExistence type="predicted"/>
<evidence type="ECO:0000259" key="6">
    <source>
        <dbReference type="PROSITE" id="PS51296"/>
    </source>
</evidence>
<evidence type="ECO:0000313" key="7">
    <source>
        <dbReference type="EMBL" id="MFK4754693.1"/>
    </source>
</evidence>
<accession>A0ABW8NNX6</accession>
<dbReference type="PANTHER" id="PTHR21266">
    <property type="entry name" value="IRON-SULFUR DOMAIN CONTAINING PROTEIN"/>
    <property type="match status" value="1"/>
</dbReference>
<dbReference type="Pfam" id="PF19112">
    <property type="entry name" value="VanA_C"/>
    <property type="match status" value="1"/>
</dbReference>
<dbReference type="InterPro" id="IPR050584">
    <property type="entry name" value="Cholesterol_7-desaturase"/>
</dbReference>
<dbReference type="Pfam" id="PF00355">
    <property type="entry name" value="Rieske"/>
    <property type="match status" value="1"/>
</dbReference>
<reference evidence="7 8" key="1">
    <citation type="submission" date="2024-03" db="EMBL/GenBank/DDBJ databases">
        <title>High-quality draft genome sequence of Oceanobacter sp. wDCs-4.</title>
        <authorList>
            <person name="Dong C."/>
        </authorList>
    </citation>
    <scope>NUCLEOTIDE SEQUENCE [LARGE SCALE GENOMIC DNA]</scope>
    <source>
        <strain evidence="8">wDCs-4</strain>
    </source>
</reference>
<evidence type="ECO:0000256" key="3">
    <source>
        <dbReference type="ARBA" id="ARBA00023002"/>
    </source>
</evidence>
<evidence type="ECO:0000256" key="5">
    <source>
        <dbReference type="ARBA" id="ARBA00023014"/>
    </source>
</evidence>
<keyword evidence="3" id="KW-0560">Oxidoreductase</keyword>
<keyword evidence="1" id="KW-0001">2Fe-2S</keyword>
<dbReference type="PANTHER" id="PTHR21266:SF60">
    <property type="entry name" value="3-KETOSTEROID-9-ALPHA-MONOOXYGENASE, OXYGENASE COMPONENT"/>
    <property type="match status" value="1"/>
</dbReference>
<evidence type="ECO:0000256" key="4">
    <source>
        <dbReference type="ARBA" id="ARBA00023004"/>
    </source>
</evidence>
<evidence type="ECO:0000256" key="1">
    <source>
        <dbReference type="ARBA" id="ARBA00022714"/>
    </source>
</evidence>
<dbReference type="SUPFAM" id="SSF55961">
    <property type="entry name" value="Bet v1-like"/>
    <property type="match status" value="1"/>
</dbReference>
<feature type="domain" description="Rieske" evidence="6">
    <location>
        <begin position="8"/>
        <end position="110"/>
    </location>
</feature>